<evidence type="ECO:0000313" key="2">
    <source>
        <dbReference type="EnsemblMetazoa" id="G14452.1:cds"/>
    </source>
</evidence>
<sequence length="167" mass="20179">MKRKVLRMKTLYGQLNEILKKFIIERFGENRWETIAKLKDIKETFIAEDKYDDTISKNIIEAATKELDLQRDPFLEMCGAFMFQYLRRYGYEELIRNLANNVLEFLQNLDFVQSYLKEDYQDFVMPHFRCDDDSVSDRMILHYFSYRPGYQRIVMGRDVIASPTFQY</sequence>
<proteinExistence type="predicted"/>
<dbReference type="Pfam" id="PF07700">
    <property type="entry name" value="HNOB"/>
    <property type="match status" value="1"/>
</dbReference>
<name>A0A8W8III0_MAGGI</name>
<dbReference type="InterPro" id="IPR011644">
    <property type="entry name" value="Heme_NO-bd"/>
</dbReference>
<dbReference type="InterPro" id="IPR024096">
    <property type="entry name" value="NO_sig/Golgi_transp_ligand-bd"/>
</dbReference>
<protein>
    <recommendedName>
        <fullName evidence="1">Heme NO-binding domain-containing protein</fullName>
    </recommendedName>
</protein>
<dbReference type="GO" id="GO:0020037">
    <property type="term" value="F:heme binding"/>
    <property type="evidence" value="ECO:0007669"/>
    <property type="project" value="InterPro"/>
</dbReference>
<dbReference type="EnsemblMetazoa" id="G14452.1">
    <property type="protein sequence ID" value="G14452.1:cds"/>
    <property type="gene ID" value="G14452"/>
</dbReference>
<dbReference type="PANTHER" id="PTHR45655">
    <property type="entry name" value="GUANYLATE CYCLASE SOLUBLE SUBUNIT BETA-2"/>
    <property type="match status" value="1"/>
</dbReference>
<dbReference type="SUPFAM" id="SSF111126">
    <property type="entry name" value="Ligand-binding domain in the NO signalling and Golgi transport"/>
    <property type="match status" value="1"/>
</dbReference>
<dbReference type="PANTHER" id="PTHR45655:SF13">
    <property type="entry name" value="SOLUBLE GUANYLATE CYCLASE GCY-32-RELATED"/>
    <property type="match status" value="1"/>
</dbReference>
<dbReference type="Proteomes" id="UP000005408">
    <property type="component" value="Unassembled WGS sequence"/>
</dbReference>
<feature type="domain" description="Heme NO-binding" evidence="1">
    <location>
        <begin position="12"/>
        <end position="156"/>
    </location>
</feature>
<reference evidence="2" key="1">
    <citation type="submission" date="2022-08" db="UniProtKB">
        <authorList>
            <consortium name="EnsemblMetazoa"/>
        </authorList>
    </citation>
    <scope>IDENTIFICATION</scope>
    <source>
        <strain evidence="2">05x7-T-G4-1.051#20</strain>
    </source>
</reference>
<dbReference type="AlphaFoldDB" id="A0A8W8III0"/>
<keyword evidence="3" id="KW-1185">Reference proteome</keyword>
<dbReference type="InterPro" id="IPR038158">
    <property type="entry name" value="H-NOX_domain_sf"/>
</dbReference>
<organism evidence="2 3">
    <name type="scientific">Magallana gigas</name>
    <name type="common">Pacific oyster</name>
    <name type="synonym">Crassostrea gigas</name>
    <dbReference type="NCBI Taxonomy" id="29159"/>
    <lineage>
        <taxon>Eukaryota</taxon>
        <taxon>Metazoa</taxon>
        <taxon>Spiralia</taxon>
        <taxon>Lophotrochozoa</taxon>
        <taxon>Mollusca</taxon>
        <taxon>Bivalvia</taxon>
        <taxon>Autobranchia</taxon>
        <taxon>Pteriomorphia</taxon>
        <taxon>Ostreida</taxon>
        <taxon>Ostreoidea</taxon>
        <taxon>Ostreidae</taxon>
        <taxon>Magallana</taxon>
    </lineage>
</organism>
<accession>A0A8W8III0</accession>
<evidence type="ECO:0000259" key="1">
    <source>
        <dbReference type="Pfam" id="PF07700"/>
    </source>
</evidence>
<evidence type="ECO:0000313" key="3">
    <source>
        <dbReference type="Proteomes" id="UP000005408"/>
    </source>
</evidence>
<dbReference type="Gene3D" id="3.90.1520.10">
    <property type="entry name" value="H-NOX domain"/>
    <property type="match status" value="1"/>
</dbReference>